<dbReference type="PANTHER" id="PTHR10404">
    <property type="entry name" value="N-ACETYLATED-ALPHA-LINKED ACIDIC DIPEPTIDASE"/>
    <property type="match status" value="1"/>
</dbReference>
<feature type="region of interest" description="Disordered" evidence="1">
    <location>
        <begin position="446"/>
        <end position="465"/>
    </location>
</feature>
<evidence type="ECO:0000313" key="5">
    <source>
        <dbReference type="Proteomes" id="UP000215137"/>
    </source>
</evidence>
<dbReference type="KEGG" id="bko:CKF48_05110"/>
<evidence type="ECO:0000259" key="2">
    <source>
        <dbReference type="Pfam" id="PF02225"/>
    </source>
</evidence>
<sequence>MKKSILKFSLATTLVFGALGVHGYVVKPVEAADTQSHSHHFYDYLITKLVNEHKIYRNIAHLAKEPRVAGTVEEDEAVEFIKREFRNYGYRADIQPFTYVGYTPPHTIELQVDGYNEQLNPDYFTYSISGNVNGDIVYGGLGKPEELGDVTGKIVLIKRGELSFSEKVLNAGEAGAAGVIIYNNSEGSLNGTLGAHNDQFVPAISLSKAEGDALLASIEAGEVTEATINIEGASTGEKTSHNVIATKKPTSKLRDTNDIIVIGAHHDSVAGAPGANDDASGTAMTLELARVLKLFPTDTEIRFITFGAEEVGLLGSTHYVNSLPEDERNRIVANFNLDMVGSRDAGNLVLATIDGEPNLVTELAQETSSRLNGEATPIRSGGSSDHVPFAEVGIPAALFIHSPSEPWYHTPDDTIDKISKEKLKDVASIVGTAVYQQAQIDRMIKPRKQQEKKVEPQMFLEEDLK</sequence>
<accession>A0A248TEW7</accession>
<keyword evidence="4" id="KW-0645">Protease</keyword>
<name>A0A248TEW7_9BACI</name>
<organism evidence="4 5">
    <name type="scientific">Cytobacillus kochii</name>
    <dbReference type="NCBI Taxonomy" id="859143"/>
    <lineage>
        <taxon>Bacteria</taxon>
        <taxon>Bacillati</taxon>
        <taxon>Bacillota</taxon>
        <taxon>Bacilli</taxon>
        <taxon>Bacillales</taxon>
        <taxon>Bacillaceae</taxon>
        <taxon>Cytobacillus</taxon>
    </lineage>
</organism>
<dbReference type="GO" id="GO:0004177">
    <property type="term" value="F:aminopeptidase activity"/>
    <property type="evidence" value="ECO:0007669"/>
    <property type="project" value="UniProtKB-KW"/>
</dbReference>
<dbReference type="Proteomes" id="UP000215137">
    <property type="component" value="Chromosome"/>
</dbReference>
<feature type="domain" description="PA" evidence="2">
    <location>
        <begin position="133"/>
        <end position="214"/>
    </location>
</feature>
<dbReference type="SUPFAM" id="SSF52025">
    <property type="entry name" value="PA domain"/>
    <property type="match status" value="1"/>
</dbReference>
<keyword evidence="4" id="KW-0378">Hydrolase</keyword>
<dbReference type="InterPro" id="IPR003137">
    <property type="entry name" value="PA_domain"/>
</dbReference>
<dbReference type="InterPro" id="IPR007484">
    <property type="entry name" value="Peptidase_M28"/>
</dbReference>
<evidence type="ECO:0000313" key="4">
    <source>
        <dbReference type="EMBL" id="ASV66751.1"/>
    </source>
</evidence>
<proteinExistence type="predicted"/>
<dbReference type="PANTHER" id="PTHR10404:SF46">
    <property type="entry name" value="VACUOLAR PROTEIN SORTING-ASSOCIATED PROTEIN 70"/>
    <property type="match status" value="1"/>
</dbReference>
<dbReference type="SUPFAM" id="SSF53187">
    <property type="entry name" value="Zn-dependent exopeptidases"/>
    <property type="match status" value="1"/>
</dbReference>
<dbReference type="Gene3D" id="3.40.630.10">
    <property type="entry name" value="Zn peptidases"/>
    <property type="match status" value="1"/>
</dbReference>
<dbReference type="Gene3D" id="3.50.30.30">
    <property type="match status" value="1"/>
</dbReference>
<keyword evidence="5" id="KW-1185">Reference proteome</keyword>
<dbReference type="OrthoDB" id="9762302at2"/>
<keyword evidence="4" id="KW-0031">Aminopeptidase</keyword>
<feature type="compositionally biased region" description="Basic and acidic residues" evidence="1">
    <location>
        <begin position="446"/>
        <end position="455"/>
    </location>
</feature>
<dbReference type="InterPro" id="IPR039373">
    <property type="entry name" value="Peptidase_M28B"/>
</dbReference>
<gene>
    <name evidence="4" type="ORF">CKF48_05110</name>
</gene>
<dbReference type="AlphaFoldDB" id="A0A248TEW7"/>
<evidence type="ECO:0000256" key="1">
    <source>
        <dbReference type="SAM" id="MobiDB-lite"/>
    </source>
</evidence>
<dbReference type="InterPro" id="IPR046450">
    <property type="entry name" value="PA_dom_sf"/>
</dbReference>
<protein>
    <submittedName>
        <fullName evidence="4">Aminopeptidase</fullName>
    </submittedName>
</protein>
<feature type="domain" description="Peptidase M28" evidence="3">
    <location>
        <begin position="242"/>
        <end position="431"/>
    </location>
</feature>
<dbReference type="EMBL" id="CP022983">
    <property type="protein sequence ID" value="ASV66751.1"/>
    <property type="molecule type" value="Genomic_DNA"/>
</dbReference>
<dbReference type="RefSeq" id="WP_095370326.1">
    <property type="nucleotide sequence ID" value="NZ_CP022983.1"/>
</dbReference>
<evidence type="ECO:0000259" key="3">
    <source>
        <dbReference type="Pfam" id="PF04389"/>
    </source>
</evidence>
<dbReference type="Pfam" id="PF04389">
    <property type="entry name" value="Peptidase_M28"/>
    <property type="match status" value="1"/>
</dbReference>
<dbReference type="CDD" id="cd02133">
    <property type="entry name" value="PA_C5a_like"/>
    <property type="match status" value="1"/>
</dbReference>
<dbReference type="Pfam" id="PF02225">
    <property type="entry name" value="PA"/>
    <property type="match status" value="1"/>
</dbReference>
<reference evidence="4 5" key="1">
    <citation type="submission" date="2017-08" db="EMBL/GenBank/DDBJ databases">
        <title>Complete Genome Sequence of Bacillus kochii Oregon-R-modENCODE STRAIN BDGP4, isolated from Drosophila melanogaster gut.</title>
        <authorList>
            <person name="Wan K.H."/>
            <person name="Yu C."/>
            <person name="Park S."/>
            <person name="Hammonds A.S."/>
            <person name="Booth B.W."/>
            <person name="Celniker S.E."/>
        </authorList>
    </citation>
    <scope>NUCLEOTIDE SEQUENCE [LARGE SCALE GENOMIC DNA]</scope>
    <source>
        <strain evidence="4 5">BDGP4</strain>
    </source>
</reference>